<dbReference type="CDD" id="cd03768">
    <property type="entry name" value="SR_ResInv"/>
    <property type="match status" value="1"/>
</dbReference>
<evidence type="ECO:0000313" key="8">
    <source>
        <dbReference type="Proteomes" id="UP000013523"/>
    </source>
</evidence>
<reference evidence="7 8" key="1">
    <citation type="submission" date="2012-01" db="EMBL/GenBank/DDBJ databases">
        <title>Complete sequence of chromosome of Clostridium pasteurianum BC1.</title>
        <authorList>
            <consortium name="US DOE Joint Genome Institute"/>
            <person name="Lucas S."/>
            <person name="Han J."/>
            <person name="Lapidus A."/>
            <person name="Cheng J.-F."/>
            <person name="Goodwin L."/>
            <person name="Pitluck S."/>
            <person name="Peters L."/>
            <person name="Mikhailova N."/>
            <person name="Teshima H."/>
            <person name="Detter J.C."/>
            <person name="Han C."/>
            <person name="Tapia R."/>
            <person name="Land M."/>
            <person name="Hauser L."/>
            <person name="Kyrpides N."/>
            <person name="Ivanova N."/>
            <person name="Pagani I."/>
            <person name="Dunn J."/>
            <person name="Taghavi S."/>
            <person name="Francis A."/>
            <person name="van der Lelie D."/>
            <person name="Woyke T."/>
        </authorList>
    </citation>
    <scope>NUCLEOTIDE SEQUENCE [LARGE SCALE GENOMIC DNA]</scope>
    <source>
        <strain evidence="7 8">BC1</strain>
    </source>
</reference>
<dbReference type="GO" id="GO:0000150">
    <property type="term" value="F:DNA strand exchange activity"/>
    <property type="evidence" value="ECO:0007669"/>
    <property type="project" value="InterPro"/>
</dbReference>
<dbReference type="InterPro" id="IPR006119">
    <property type="entry name" value="Resolv_N"/>
</dbReference>
<keyword evidence="8" id="KW-1185">Reference proteome</keyword>
<dbReference type="GO" id="GO:0003677">
    <property type="term" value="F:DNA binding"/>
    <property type="evidence" value="ECO:0007669"/>
    <property type="project" value="UniProtKB-KW"/>
</dbReference>
<evidence type="ECO:0000256" key="5">
    <source>
        <dbReference type="PROSITE-ProRule" id="PRU10137"/>
    </source>
</evidence>
<dbReference type="PROSITE" id="PS00397">
    <property type="entry name" value="RECOMBINASES_1"/>
    <property type="match status" value="1"/>
</dbReference>
<name>R4K852_CLOPA</name>
<dbReference type="KEGG" id="cpas:Clopa_1790"/>
<evidence type="ECO:0000256" key="2">
    <source>
        <dbReference type="ARBA" id="ARBA00023125"/>
    </source>
</evidence>
<dbReference type="Gene3D" id="1.10.10.60">
    <property type="entry name" value="Homeodomain-like"/>
    <property type="match status" value="1"/>
</dbReference>
<dbReference type="InterPro" id="IPR036162">
    <property type="entry name" value="Resolvase-like_N_sf"/>
</dbReference>
<dbReference type="GO" id="GO:0015074">
    <property type="term" value="P:DNA integration"/>
    <property type="evidence" value="ECO:0007669"/>
    <property type="project" value="UniProtKB-KW"/>
</dbReference>
<feature type="domain" description="Resolvase/invertase-type recombinase catalytic" evidence="6">
    <location>
        <begin position="2"/>
        <end position="147"/>
    </location>
</feature>
<dbReference type="InterPro" id="IPR050639">
    <property type="entry name" value="SSR_resolvase"/>
</dbReference>
<evidence type="ECO:0000313" key="7">
    <source>
        <dbReference type="EMBL" id="AGK96699.1"/>
    </source>
</evidence>
<evidence type="ECO:0000256" key="3">
    <source>
        <dbReference type="ARBA" id="ARBA00023172"/>
    </source>
</evidence>
<dbReference type="PROSITE" id="PS51736">
    <property type="entry name" value="RECOMBINASES_3"/>
    <property type="match status" value="1"/>
</dbReference>
<evidence type="ECO:0000259" key="6">
    <source>
        <dbReference type="PROSITE" id="PS51736"/>
    </source>
</evidence>
<dbReference type="Pfam" id="PF00239">
    <property type="entry name" value="Resolvase"/>
    <property type="match status" value="1"/>
</dbReference>
<dbReference type="Gene3D" id="3.40.50.1390">
    <property type="entry name" value="Resolvase, N-terminal catalytic domain"/>
    <property type="match status" value="1"/>
</dbReference>
<protein>
    <submittedName>
        <fullName evidence="7">Site-specific recombinase, DNA invertase Pin</fullName>
    </submittedName>
</protein>
<dbReference type="EMBL" id="CP003261">
    <property type="protein sequence ID" value="AGK96699.1"/>
    <property type="molecule type" value="Genomic_DNA"/>
</dbReference>
<accession>R4K852</accession>
<dbReference type="InterPro" id="IPR006118">
    <property type="entry name" value="Recombinase_CS"/>
</dbReference>
<dbReference type="HOGENOM" id="CLU_010686_5_1_9"/>
<sequence length="198" mass="23432">MKIFAYIRVSTKEQNTDRQHEALREYEGTNKIKFNAVFEDKASGKDFDRPQYKVLKEIIKPGDILVIKELDRLGRNFMDTPKELQYFFERNIKVKILDTPLIDTGDDKLDYTINNMLIGFLSYIADKEREKIQSRVKEGLKAAKDNGVKLGRPERTIPDNFEKYYKRWKIKEITAIEFAKLLGISRSTLYRYIKEYDI</sequence>
<dbReference type="SUPFAM" id="SSF53041">
    <property type="entry name" value="Resolvase-like"/>
    <property type="match status" value="1"/>
</dbReference>
<organism evidence="7 8">
    <name type="scientific">Clostridium pasteurianum BC1</name>
    <dbReference type="NCBI Taxonomy" id="86416"/>
    <lineage>
        <taxon>Bacteria</taxon>
        <taxon>Bacillati</taxon>
        <taxon>Bacillota</taxon>
        <taxon>Clostridia</taxon>
        <taxon>Eubacteriales</taxon>
        <taxon>Clostridiaceae</taxon>
        <taxon>Clostridium</taxon>
    </lineage>
</organism>
<dbReference type="SMART" id="SM00857">
    <property type="entry name" value="Resolvase"/>
    <property type="match status" value="1"/>
</dbReference>
<keyword evidence="1" id="KW-0229">DNA integration</keyword>
<dbReference type="PANTHER" id="PTHR30461:SF19">
    <property type="entry name" value="SITE-SPECIFIC RECOMBINASE RESOLVASE FAMILY"/>
    <property type="match status" value="1"/>
</dbReference>
<keyword evidence="3" id="KW-0233">DNA recombination</keyword>
<proteinExistence type="predicted"/>
<evidence type="ECO:0000256" key="1">
    <source>
        <dbReference type="ARBA" id="ARBA00022908"/>
    </source>
</evidence>
<dbReference type="Proteomes" id="UP000013523">
    <property type="component" value="Chromosome"/>
</dbReference>
<dbReference type="eggNOG" id="COG1961">
    <property type="taxonomic scope" value="Bacteria"/>
</dbReference>
<evidence type="ECO:0000256" key="4">
    <source>
        <dbReference type="PIRSR" id="PIRSR606118-50"/>
    </source>
</evidence>
<gene>
    <name evidence="7" type="ORF">Clopa_1790</name>
</gene>
<dbReference type="PATRIC" id="fig|86416.3.peg.1765"/>
<keyword evidence="2" id="KW-0238">DNA-binding</keyword>
<feature type="active site" description="O-(5'-phospho-DNA)-serine intermediate" evidence="4 5">
    <location>
        <position position="10"/>
    </location>
</feature>
<dbReference type="STRING" id="86416.Clopa_1790"/>
<dbReference type="PROSITE" id="PS00398">
    <property type="entry name" value="RECOMBINASES_2"/>
    <property type="match status" value="1"/>
</dbReference>
<dbReference type="RefSeq" id="WP_015615017.1">
    <property type="nucleotide sequence ID" value="NC_021182.1"/>
</dbReference>
<dbReference type="AlphaFoldDB" id="R4K852"/>
<dbReference type="PANTHER" id="PTHR30461">
    <property type="entry name" value="DNA-INVERTASE FROM LAMBDOID PROPHAGE"/>
    <property type="match status" value="1"/>
</dbReference>